<reference evidence="2" key="1">
    <citation type="submission" date="2022-07" db="EMBL/GenBank/DDBJ databases">
        <title>Draft genome sequence of Zalerion maritima ATCC 34329, a (micro)plastics degrading marine fungus.</title>
        <authorList>
            <person name="Paco A."/>
            <person name="Goncalves M.F.M."/>
            <person name="Rocha-Santos T.A.P."/>
            <person name="Alves A."/>
        </authorList>
    </citation>
    <scope>NUCLEOTIDE SEQUENCE</scope>
    <source>
        <strain evidence="2">ATCC 34329</strain>
    </source>
</reference>
<name>A0AAD5RKU9_9PEZI</name>
<dbReference type="EMBL" id="JAKWBI020000298">
    <property type="protein sequence ID" value="KAJ2897032.1"/>
    <property type="molecule type" value="Genomic_DNA"/>
</dbReference>
<feature type="compositionally biased region" description="Low complexity" evidence="1">
    <location>
        <begin position="545"/>
        <end position="557"/>
    </location>
</feature>
<organism evidence="2 3">
    <name type="scientific">Zalerion maritima</name>
    <dbReference type="NCBI Taxonomy" id="339359"/>
    <lineage>
        <taxon>Eukaryota</taxon>
        <taxon>Fungi</taxon>
        <taxon>Dikarya</taxon>
        <taxon>Ascomycota</taxon>
        <taxon>Pezizomycotina</taxon>
        <taxon>Sordariomycetes</taxon>
        <taxon>Lulworthiomycetidae</taxon>
        <taxon>Lulworthiales</taxon>
        <taxon>Lulworthiaceae</taxon>
        <taxon>Zalerion</taxon>
    </lineage>
</organism>
<dbReference type="AlphaFoldDB" id="A0AAD5RKU9"/>
<evidence type="ECO:0000256" key="1">
    <source>
        <dbReference type="SAM" id="MobiDB-lite"/>
    </source>
</evidence>
<evidence type="ECO:0000313" key="2">
    <source>
        <dbReference type="EMBL" id="KAJ2897032.1"/>
    </source>
</evidence>
<dbReference type="Proteomes" id="UP001201980">
    <property type="component" value="Unassembled WGS sequence"/>
</dbReference>
<accession>A0AAD5RKU9</accession>
<comment type="caution">
    <text evidence="2">The sequence shown here is derived from an EMBL/GenBank/DDBJ whole genome shotgun (WGS) entry which is preliminary data.</text>
</comment>
<evidence type="ECO:0000313" key="3">
    <source>
        <dbReference type="Proteomes" id="UP001201980"/>
    </source>
</evidence>
<keyword evidence="3" id="KW-1185">Reference proteome</keyword>
<gene>
    <name evidence="2" type="ORF">MKZ38_005021</name>
</gene>
<sequence length="712" mass="79324">MMYNLKSFSTPCLSKRRSRANQPCHHCRWQVGNIALVRELADKKQELEEEITQFISDTTSRVERSGVKDSFGPMMNFLLAAGIKKRQTKSKAFQEKARLKIEQLWIRDCRKEHPEPRNFANQIARPECIIAFGDIHTGNSRQRIVFEDGLDLPSSVYKNAVSTNQTEQVVHRRHIVPSTEVFGRDSSTPTPVYIAIVLVVALKGHTKITMVSFAAALLRKILPGNKSSSNTTSTSTCTTASSNEDINTSWSLLDYSSQDSGSSSSLVDCEGSSCSHYESSSLLNYDYSSLHPKSIIKAVTANLISSTTEFSVNNTLDAVKTVGIPNLPHLPNLPPLPDLPSLTIGDFVAYTSEKATRIHNTSVHYREKYGNLRPPRFLTQKNDRVVSNQPTQTEVSQMANEEDLLIARLLELSRAADEARSLFEMIRKREDMIFGPISGPGGEEQQQQQDEDDYGVGSFITEKDDINFLWGDLLAINITLQKTSNGGSDSTCASSHVPITGPCQLKHPGQVPLLWRKEATQNIFRQGLEAYHSYKAFETKKKEAQANAQLQAGQAHNGEGEEEEEEEEDGKQKQEAEAEGEEALNALRKLAGQAEKYFGEADKGAREELQVQHLWCAPKTQHHLRSHTNKGSNGNGEERGRECYCFCKDCDLGCHREEEDIGDYEVLGADQDEKEVENGGADFGCGNEARHGHCDWVDFEGDDDPAVFRTSL</sequence>
<proteinExistence type="predicted"/>
<protein>
    <submittedName>
        <fullName evidence="2">Uncharacterized protein</fullName>
    </submittedName>
</protein>
<feature type="region of interest" description="Disordered" evidence="1">
    <location>
        <begin position="545"/>
        <end position="580"/>
    </location>
</feature>
<feature type="compositionally biased region" description="Acidic residues" evidence="1">
    <location>
        <begin position="560"/>
        <end position="569"/>
    </location>
</feature>